<gene>
    <name evidence="6" type="ordered locus">Shel_19790</name>
</gene>
<dbReference type="EC" id="4.1.2.13" evidence="1"/>
<proteinExistence type="evidence at protein level"/>
<dbReference type="PANTHER" id="PTHR47916">
    <property type="entry name" value="FRUCTOSE-BISPHOSPHATE ALDOLASE CLASS 1"/>
    <property type="match status" value="1"/>
</dbReference>
<dbReference type="EMBL" id="CP001684">
    <property type="protein sequence ID" value="ACV22993.1"/>
    <property type="molecule type" value="Genomic_DNA"/>
</dbReference>
<dbReference type="AlphaFoldDB" id="C7N7V8"/>
<dbReference type="SMR" id="C7N7V8"/>
<accession>C7N7V8</accession>
<organism evidence="6 7">
    <name type="scientific">Slackia heliotrinireducens (strain ATCC 29202 / DSM 20476 / NCTC 11029 / RHS 1)</name>
    <name type="common">Peptococcus heliotrinreducens</name>
    <dbReference type="NCBI Taxonomy" id="471855"/>
    <lineage>
        <taxon>Bacteria</taxon>
        <taxon>Bacillati</taxon>
        <taxon>Actinomycetota</taxon>
        <taxon>Coriobacteriia</taxon>
        <taxon>Eggerthellales</taxon>
        <taxon>Eggerthellaceae</taxon>
        <taxon>Slackia</taxon>
    </lineage>
</organism>
<dbReference type="GO" id="GO:0004332">
    <property type="term" value="F:fructose-bisphosphate aldolase activity"/>
    <property type="evidence" value="ECO:0007669"/>
    <property type="project" value="UniProtKB-EC"/>
</dbReference>
<dbReference type="InterPro" id="IPR050456">
    <property type="entry name" value="DeoC/FbaB_aldolase"/>
</dbReference>
<evidence type="ECO:0000313" key="7">
    <source>
        <dbReference type="Proteomes" id="UP000002026"/>
    </source>
</evidence>
<dbReference type="HOGENOM" id="CLU_057069_2_2_11"/>
<keyword evidence="2" id="KW-0456">Lyase</keyword>
<comment type="similarity">
    <text evidence="4">Belongs to the DeoC/FbaB aldolase family. FbaB subfamily.</text>
</comment>
<evidence type="ECO:0000256" key="5">
    <source>
        <dbReference type="PIRSR" id="PIRSR038992-1"/>
    </source>
</evidence>
<evidence type="ECO:0000313" key="6">
    <source>
        <dbReference type="EMBL" id="ACV22993.1"/>
    </source>
</evidence>
<evidence type="ECO:0000256" key="3">
    <source>
        <dbReference type="ARBA" id="ARBA00023270"/>
    </source>
</evidence>
<dbReference type="InterPro" id="IPR002915">
    <property type="entry name" value="DeoC/FbaB/LacD_aldolase"/>
</dbReference>
<protein>
    <recommendedName>
        <fullName evidence="1">fructose-bisphosphate aldolase</fullName>
        <ecNumber evidence="1">4.1.2.13</ecNumber>
    </recommendedName>
</protein>
<feature type="active site" description="Schiff-base intermediate with dihydroxyacetone-P" evidence="5">
    <location>
        <position position="210"/>
    </location>
</feature>
<evidence type="ECO:0007829" key="8">
    <source>
        <dbReference type="PDB" id="4MOZ"/>
    </source>
</evidence>
<dbReference type="PANTHER" id="PTHR47916:SF4">
    <property type="entry name" value="FRUCTOSE-BISPHOSPHATE ALDOLASE CLASS 1"/>
    <property type="match status" value="1"/>
</dbReference>
<dbReference type="Pfam" id="PF01791">
    <property type="entry name" value="DeoC"/>
    <property type="match status" value="1"/>
</dbReference>
<dbReference type="PDBsum" id="4MOZ"/>
<keyword evidence="3" id="KW-0704">Schiff base</keyword>
<dbReference type="STRING" id="471855.Shel_19790"/>
<dbReference type="InterPro" id="IPR013785">
    <property type="entry name" value="Aldolase_TIM"/>
</dbReference>
<sequence>MPKITRDQVKVPADVLADARETYIDNYMKATQGTGRLMLFACDQKVEHLNGDFYGEGIDISDSDPEHLFKIADQGVCGVMAGQRGLIARYAADYPNVNYLVKMNSKTNLVKTAQDDPYSPQLHDIEAVLAMRDNGVNVVGLGYTLYLGSEYEATMLAEAGQLVAQAHEEGLIVVLWIYPRGKAVGKDEKAPTTIAGAAGVALCLGADFVKVNPPVATEDKTSAENLAVASAAAGRTGLVCAGGSTVEAKVFLQQLHDQIYIGGASGNATGRNIHQRSLDEAVRLTKAISAITLADYDVDRALAVFNGEEDFAL</sequence>
<evidence type="ECO:0000256" key="4">
    <source>
        <dbReference type="ARBA" id="ARBA00049653"/>
    </source>
</evidence>
<dbReference type="Proteomes" id="UP000002026">
    <property type="component" value="Chromosome"/>
</dbReference>
<reference evidence="6 7" key="1">
    <citation type="journal article" date="2009" name="Stand. Genomic Sci.">
        <title>Complete genome sequence of Slackia heliotrinireducens type strain (RHS 1).</title>
        <authorList>
            <person name="Pukall R."/>
            <person name="Lapidus A."/>
            <person name="Nolan M."/>
            <person name="Copeland A."/>
            <person name="Glavina Del Rio T."/>
            <person name="Lucas S."/>
            <person name="Chen F."/>
            <person name="Tice H."/>
            <person name="Cheng J.F."/>
            <person name="Chertkov O."/>
            <person name="Bruce D."/>
            <person name="Goodwin L."/>
            <person name="Kuske C."/>
            <person name="Brettin T."/>
            <person name="Detter J.C."/>
            <person name="Han C."/>
            <person name="Pitluck S."/>
            <person name="Pati A."/>
            <person name="Mavrommatis K."/>
            <person name="Ivanova N."/>
            <person name="Ovchinnikova G."/>
            <person name="Chen A."/>
            <person name="Palaniappan K."/>
            <person name="Schneider S."/>
            <person name="Rohde M."/>
            <person name="Chain P."/>
            <person name="D'haeseleer P."/>
            <person name="Goker M."/>
            <person name="Bristow J."/>
            <person name="Eisen J.A."/>
            <person name="Markowitz V."/>
            <person name="Kyrpides N.C."/>
            <person name="Klenk H.P."/>
            <person name="Hugenholtz P."/>
        </authorList>
    </citation>
    <scope>NUCLEOTIDE SEQUENCE [LARGE SCALE GENOMIC DNA]</scope>
    <source>
        <strain evidence="7">ATCC 29202 / DSM 20476 / NCTC 11029 / RHS 1</strain>
    </source>
</reference>
<dbReference type="SUPFAM" id="SSF51569">
    <property type="entry name" value="Aldolase"/>
    <property type="match status" value="1"/>
</dbReference>
<dbReference type="InterPro" id="IPR041720">
    <property type="entry name" value="FbaB-like"/>
</dbReference>
<dbReference type="NCBIfam" id="NF005321">
    <property type="entry name" value="PRK06852.1"/>
    <property type="match status" value="1"/>
</dbReference>
<reference evidence="8" key="2">
    <citation type="submission" date="2013-09" db="PDB data bank">
        <title>Fructose-bisphosphate aldolase from Slackia heliotrinireducens DSM 20476.</title>
        <authorList>
            <person name="Chang C."/>
            <person name="Li H."/>
            <person name="Jedrzejczak R."/>
            <person name="Joachimiak A."/>
        </authorList>
    </citation>
    <scope>X-RAY CRYSTALLOGRAPHY (2.15 ANGSTROMS)</scope>
</reference>
<feature type="active site" description="Proton donor" evidence="5">
    <location>
        <position position="178"/>
    </location>
</feature>
<dbReference type="Gene3D" id="3.20.20.70">
    <property type="entry name" value="Aldolase class I"/>
    <property type="match status" value="1"/>
</dbReference>
<evidence type="ECO:0000256" key="1">
    <source>
        <dbReference type="ARBA" id="ARBA00013068"/>
    </source>
</evidence>
<dbReference type="PDB" id="4MOZ">
    <property type="method" value="X-ray"/>
    <property type="resolution" value="2.15 A"/>
    <property type="chains" value="A/B/C/D/E=1-313"/>
</dbReference>
<dbReference type="KEGG" id="shi:Shel_19790"/>
<name>C7N7V8_SLAHD</name>
<keyword evidence="8" id="KW-0002">3D-structure</keyword>
<evidence type="ECO:0000256" key="2">
    <source>
        <dbReference type="ARBA" id="ARBA00023239"/>
    </source>
</evidence>
<dbReference type="PIRSF" id="PIRSF038992">
    <property type="entry name" value="Aldolase_Ia"/>
    <property type="match status" value="1"/>
</dbReference>
<dbReference type="SMART" id="SM01133">
    <property type="entry name" value="DeoC"/>
    <property type="match status" value="1"/>
</dbReference>
<keyword evidence="7" id="KW-1185">Reference proteome</keyword>
<dbReference type="EvolutionaryTrace" id="C7N7V8"/>
<dbReference type="eggNOG" id="COG1830">
    <property type="taxonomic scope" value="Bacteria"/>
</dbReference>
<dbReference type="RefSeq" id="WP_012799094.1">
    <property type="nucleotide sequence ID" value="NC_013165.1"/>
</dbReference>